<dbReference type="EMBL" id="CM000837">
    <property type="protein sequence ID" value="KRH64670.1"/>
    <property type="molecule type" value="Genomic_DNA"/>
</dbReference>
<keyword evidence="6" id="KW-1185">Reference proteome</keyword>
<evidence type="ECO:0000256" key="1">
    <source>
        <dbReference type="SAM" id="MobiDB-lite"/>
    </source>
</evidence>
<dbReference type="OMA" id="CAPTWDF"/>
<accession>A0A0R0KCD2</accession>
<sequence>MIFPTALWLLNMGNVIESFASGLGNAVGKLFNAPIEYLSGKSCSSVCGPTWDVMCYIENFCVTNLLKLAMVFMLLYIVLLFLYLVHKLGICGCLCRSSCKMIWVCFSSCFHAWEYSCSFLCLTLHKLKRRRRRRRRFRVDMNQEFYFKNGEDYTDESLSYHFPTSAKTSSSISRRRRDYKGSHLRRSLQPRKHHARVEIGRDLRYKIKRNHSHGDPSYTSIVTKHGNYIGTVHDIKVTRTSKFARKGITKRKRVLPRQRR</sequence>
<feature type="compositionally biased region" description="Basic residues" evidence="1">
    <location>
        <begin position="173"/>
        <end position="195"/>
    </location>
</feature>
<keyword evidence="2" id="KW-1133">Transmembrane helix</keyword>
<dbReference type="InParanoid" id="A0A0R0KCD2"/>
<name>A0A0R0KCD2_SOYBN</name>
<reference evidence="5" key="2">
    <citation type="submission" date="2018-02" db="UniProtKB">
        <authorList>
            <consortium name="EnsemblPlants"/>
        </authorList>
    </citation>
    <scope>IDENTIFICATION</scope>
    <source>
        <strain evidence="5">Williams 82</strain>
    </source>
</reference>
<keyword evidence="2" id="KW-0472">Membrane</keyword>
<evidence type="ECO:0000256" key="3">
    <source>
        <dbReference type="SAM" id="SignalP"/>
    </source>
</evidence>
<dbReference type="PANTHER" id="PTHR35278:SF1">
    <property type="entry name" value="F8K7.16"/>
    <property type="match status" value="1"/>
</dbReference>
<dbReference type="EnsemblPlants" id="KRH64670">
    <property type="protein sequence ID" value="KRH64670"/>
    <property type="gene ID" value="GLYMA_04G249200"/>
</dbReference>
<feature type="signal peptide" evidence="3">
    <location>
        <begin position="1"/>
        <end position="18"/>
    </location>
</feature>
<evidence type="ECO:0000313" key="6">
    <source>
        <dbReference type="Proteomes" id="UP000008827"/>
    </source>
</evidence>
<dbReference type="PANTHER" id="PTHR35278">
    <property type="entry name" value="TRANSMEMBRANE PROTEIN-RELATED"/>
    <property type="match status" value="1"/>
</dbReference>
<evidence type="ECO:0000313" key="4">
    <source>
        <dbReference type="EMBL" id="KRH64670.1"/>
    </source>
</evidence>
<dbReference type="OrthoDB" id="1916120at2759"/>
<evidence type="ECO:0000256" key="2">
    <source>
        <dbReference type="SAM" id="Phobius"/>
    </source>
</evidence>
<protein>
    <submittedName>
        <fullName evidence="4 5">Uncharacterized protein</fullName>
    </submittedName>
</protein>
<dbReference type="PaxDb" id="3847-GLYMA04G42821.1"/>
<feature type="transmembrane region" description="Helical" evidence="2">
    <location>
        <begin position="101"/>
        <end position="125"/>
    </location>
</feature>
<reference evidence="4" key="3">
    <citation type="submission" date="2018-07" db="EMBL/GenBank/DDBJ databases">
        <title>WGS assembly of Glycine max.</title>
        <authorList>
            <person name="Schmutz J."/>
            <person name="Cannon S."/>
            <person name="Schlueter J."/>
            <person name="Ma J."/>
            <person name="Mitros T."/>
            <person name="Nelson W."/>
            <person name="Hyten D."/>
            <person name="Song Q."/>
            <person name="Thelen J."/>
            <person name="Cheng J."/>
            <person name="Xu D."/>
            <person name="Hellsten U."/>
            <person name="May G."/>
            <person name="Yu Y."/>
            <person name="Sakurai T."/>
            <person name="Umezawa T."/>
            <person name="Bhattacharyya M."/>
            <person name="Sandhu D."/>
            <person name="Valliyodan B."/>
            <person name="Lindquist E."/>
            <person name="Peto M."/>
            <person name="Grant D."/>
            <person name="Shu S."/>
            <person name="Goodstein D."/>
            <person name="Barry K."/>
            <person name="Futrell-Griggs M."/>
            <person name="Abernathy B."/>
            <person name="Du J."/>
            <person name="Tian Z."/>
            <person name="Zhu L."/>
            <person name="Gill N."/>
            <person name="Joshi T."/>
            <person name="Libault M."/>
            <person name="Sethuraman A."/>
            <person name="Zhang X."/>
            <person name="Shinozaki K."/>
            <person name="Nguyen H."/>
            <person name="Wing R."/>
            <person name="Cregan P."/>
            <person name="Specht J."/>
            <person name="Grimwood J."/>
            <person name="Rokhsar D."/>
            <person name="Stacey G."/>
            <person name="Shoemaker R."/>
            <person name="Jackson S."/>
        </authorList>
    </citation>
    <scope>NUCLEOTIDE SEQUENCE</scope>
    <source>
        <tissue evidence="4">Callus</tissue>
    </source>
</reference>
<dbReference type="Proteomes" id="UP000008827">
    <property type="component" value="Chromosome 4"/>
</dbReference>
<dbReference type="Gramene" id="KRH64670">
    <property type="protein sequence ID" value="KRH64670"/>
    <property type="gene ID" value="GLYMA_04G249200"/>
</dbReference>
<evidence type="ECO:0000313" key="5">
    <source>
        <dbReference type="EnsemblPlants" id="KRH64670"/>
    </source>
</evidence>
<feature type="transmembrane region" description="Helical" evidence="2">
    <location>
        <begin position="65"/>
        <end position="86"/>
    </location>
</feature>
<gene>
    <name evidence="4" type="ORF">GLYMA_04G249200</name>
</gene>
<feature type="region of interest" description="Disordered" evidence="1">
    <location>
        <begin position="169"/>
        <end position="195"/>
    </location>
</feature>
<proteinExistence type="predicted"/>
<feature type="chain" id="PRO_5014522203" evidence="3">
    <location>
        <begin position="19"/>
        <end position="260"/>
    </location>
</feature>
<reference evidence="4 5" key="1">
    <citation type="journal article" date="2010" name="Nature">
        <title>Genome sequence of the palaeopolyploid soybean.</title>
        <authorList>
            <person name="Schmutz J."/>
            <person name="Cannon S.B."/>
            <person name="Schlueter J."/>
            <person name="Ma J."/>
            <person name="Mitros T."/>
            <person name="Nelson W."/>
            <person name="Hyten D.L."/>
            <person name="Song Q."/>
            <person name="Thelen J.J."/>
            <person name="Cheng J."/>
            <person name="Xu D."/>
            <person name="Hellsten U."/>
            <person name="May G.D."/>
            <person name="Yu Y."/>
            <person name="Sakurai T."/>
            <person name="Umezawa T."/>
            <person name="Bhattacharyya M.K."/>
            <person name="Sandhu D."/>
            <person name="Valliyodan B."/>
            <person name="Lindquist E."/>
            <person name="Peto M."/>
            <person name="Grant D."/>
            <person name="Shu S."/>
            <person name="Goodstein D."/>
            <person name="Barry K."/>
            <person name="Futrell-Griggs M."/>
            <person name="Abernathy B."/>
            <person name="Du J."/>
            <person name="Tian Z."/>
            <person name="Zhu L."/>
            <person name="Gill N."/>
            <person name="Joshi T."/>
            <person name="Libault M."/>
            <person name="Sethuraman A."/>
            <person name="Zhang X.-C."/>
            <person name="Shinozaki K."/>
            <person name="Nguyen H.T."/>
            <person name="Wing R.A."/>
            <person name="Cregan P."/>
            <person name="Specht J."/>
            <person name="Grimwood J."/>
            <person name="Rokhsar D."/>
            <person name="Stacey G."/>
            <person name="Shoemaker R.C."/>
            <person name="Jackson S.A."/>
        </authorList>
    </citation>
    <scope>NUCLEOTIDE SEQUENCE [LARGE SCALE GENOMIC DNA]</scope>
    <source>
        <strain evidence="5">cv. Williams 82</strain>
        <tissue evidence="4">Callus</tissue>
    </source>
</reference>
<keyword evidence="2" id="KW-0812">Transmembrane</keyword>
<keyword evidence="3" id="KW-0732">Signal</keyword>
<organism evidence="4">
    <name type="scientific">Glycine max</name>
    <name type="common">Soybean</name>
    <name type="synonym">Glycine hispida</name>
    <dbReference type="NCBI Taxonomy" id="3847"/>
    <lineage>
        <taxon>Eukaryota</taxon>
        <taxon>Viridiplantae</taxon>
        <taxon>Streptophyta</taxon>
        <taxon>Embryophyta</taxon>
        <taxon>Tracheophyta</taxon>
        <taxon>Spermatophyta</taxon>
        <taxon>Magnoliopsida</taxon>
        <taxon>eudicotyledons</taxon>
        <taxon>Gunneridae</taxon>
        <taxon>Pentapetalae</taxon>
        <taxon>rosids</taxon>
        <taxon>fabids</taxon>
        <taxon>Fabales</taxon>
        <taxon>Fabaceae</taxon>
        <taxon>Papilionoideae</taxon>
        <taxon>50 kb inversion clade</taxon>
        <taxon>NPAAA clade</taxon>
        <taxon>indigoferoid/millettioid clade</taxon>
        <taxon>Phaseoleae</taxon>
        <taxon>Glycine</taxon>
        <taxon>Glycine subgen. Soja</taxon>
    </lineage>
</organism>
<dbReference type="AlphaFoldDB" id="A0A0R0KCD2"/>